<evidence type="ECO:0000313" key="8">
    <source>
        <dbReference type="Proteomes" id="UP001596439"/>
    </source>
</evidence>
<evidence type="ECO:0000256" key="3">
    <source>
        <dbReference type="HAMAP-Rule" id="MF_01151"/>
    </source>
</evidence>
<dbReference type="SUPFAM" id="SSF51064">
    <property type="entry name" value="Head domain of nucleotide exchange factor GrpE"/>
    <property type="match status" value="1"/>
</dbReference>
<dbReference type="PANTHER" id="PTHR21237:SF23">
    <property type="entry name" value="GRPE PROTEIN HOMOLOG, MITOCHONDRIAL"/>
    <property type="match status" value="1"/>
</dbReference>
<dbReference type="PROSITE" id="PS01071">
    <property type="entry name" value="GRPE"/>
    <property type="match status" value="1"/>
</dbReference>
<evidence type="ECO:0000256" key="2">
    <source>
        <dbReference type="ARBA" id="ARBA00023186"/>
    </source>
</evidence>
<comment type="subcellular location">
    <subcellularLocation>
        <location evidence="3">Cytoplasm</location>
    </subcellularLocation>
</comment>
<dbReference type="PRINTS" id="PR00773">
    <property type="entry name" value="GRPEPROTEIN"/>
</dbReference>
<dbReference type="EMBL" id="JBHTCE010000001">
    <property type="protein sequence ID" value="MFC7389452.1"/>
    <property type="molecule type" value="Genomic_DNA"/>
</dbReference>
<dbReference type="Gene3D" id="3.90.20.20">
    <property type="match status" value="1"/>
</dbReference>
<dbReference type="InterPro" id="IPR000740">
    <property type="entry name" value="GrpE"/>
</dbReference>
<dbReference type="CDD" id="cd00446">
    <property type="entry name" value="GrpE"/>
    <property type="match status" value="1"/>
</dbReference>
<feature type="compositionally biased region" description="Basic and acidic residues" evidence="6">
    <location>
        <begin position="1"/>
        <end position="20"/>
    </location>
</feature>
<comment type="function">
    <text evidence="3 4">Participates actively in the response to hyperosmotic and heat shock by preventing the aggregation of stress-denatured proteins, in association with DnaK and GrpE. It is the nucleotide exchange factor for DnaK and may function as a thermosensor. Unfolded proteins bind initially to DnaJ; upon interaction with the DnaJ-bound protein, DnaK hydrolyzes its bound ATP, resulting in the formation of a stable complex. GrpE releases ADP from DnaK; ATP binding to DnaK triggers the release of the substrate protein, thus completing the reaction cycle. Several rounds of ATP-dependent interactions between DnaJ, DnaK and GrpE are required for fully efficient folding.</text>
</comment>
<dbReference type="PANTHER" id="PTHR21237">
    <property type="entry name" value="GRPE PROTEIN"/>
    <property type="match status" value="1"/>
</dbReference>
<evidence type="ECO:0000256" key="4">
    <source>
        <dbReference type="RuleBase" id="RU000639"/>
    </source>
</evidence>
<keyword evidence="3 4" id="KW-0346">Stress response</keyword>
<sequence>MTADHQNGHEQEEVLEEKSVDSAQTEDNESTESNEDEVLNAEIVEESSEGTDLQKEIEALKASELRIRADFDNFRRRTNEENAKRVKFASQSVIEKLIPLIDNFERALQVQATSEDAKQIQSGVDMIHRQLLDVLNAEQVEVIEAVGQPFDPNFHQAVMQEPSDEFESGIVTMELQKGYTMHGRVIRPSMVKVAE</sequence>
<keyword evidence="8" id="KW-1185">Reference proteome</keyword>
<dbReference type="SUPFAM" id="SSF58014">
    <property type="entry name" value="Coiled-coil domain of nucleotide exchange factor GrpE"/>
    <property type="match status" value="1"/>
</dbReference>
<evidence type="ECO:0000256" key="5">
    <source>
        <dbReference type="RuleBase" id="RU004478"/>
    </source>
</evidence>
<dbReference type="Proteomes" id="UP001596439">
    <property type="component" value="Unassembled WGS sequence"/>
</dbReference>
<comment type="subunit">
    <text evidence="3">Homodimer.</text>
</comment>
<organism evidence="7 8">
    <name type="scientific">Exiguobacterium aestuarii</name>
    <dbReference type="NCBI Taxonomy" id="273527"/>
    <lineage>
        <taxon>Bacteria</taxon>
        <taxon>Bacillati</taxon>
        <taxon>Bacillota</taxon>
        <taxon>Bacilli</taxon>
        <taxon>Bacillales</taxon>
        <taxon>Bacillales Family XII. Incertae Sedis</taxon>
        <taxon>Exiguobacterium</taxon>
    </lineage>
</organism>
<dbReference type="RefSeq" id="WP_214787386.1">
    <property type="nucleotide sequence ID" value="NZ_JANIEL010000062.1"/>
</dbReference>
<dbReference type="NCBIfam" id="NF010738">
    <property type="entry name" value="PRK14140.1"/>
    <property type="match status" value="1"/>
</dbReference>
<dbReference type="Pfam" id="PF01025">
    <property type="entry name" value="GrpE"/>
    <property type="match status" value="1"/>
</dbReference>
<dbReference type="Gene3D" id="2.30.22.10">
    <property type="entry name" value="Head domain of nucleotide exchange factor GrpE"/>
    <property type="match status" value="1"/>
</dbReference>
<dbReference type="InterPro" id="IPR013805">
    <property type="entry name" value="GrpE_CC"/>
</dbReference>
<feature type="region of interest" description="Disordered" evidence="6">
    <location>
        <begin position="1"/>
        <end position="52"/>
    </location>
</feature>
<dbReference type="HAMAP" id="MF_01151">
    <property type="entry name" value="GrpE"/>
    <property type="match status" value="1"/>
</dbReference>
<reference evidence="8" key="1">
    <citation type="journal article" date="2019" name="Int. J. Syst. Evol. Microbiol.">
        <title>The Global Catalogue of Microorganisms (GCM) 10K type strain sequencing project: providing services to taxonomists for standard genome sequencing and annotation.</title>
        <authorList>
            <consortium name="The Broad Institute Genomics Platform"/>
            <consortium name="The Broad Institute Genome Sequencing Center for Infectious Disease"/>
            <person name="Wu L."/>
            <person name="Ma J."/>
        </authorList>
    </citation>
    <scope>NUCLEOTIDE SEQUENCE [LARGE SCALE GENOMIC DNA]</scope>
    <source>
        <strain evidence="8">CCUG 55590</strain>
    </source>
</reference>
<name>A0ABW2PLQ6_9BACL</name>
<evidence type="ECO:0000313" key="7">
    <source>
        <dbReference type="EMBL" id="MFC7389452.1"/>
    </source>
</evidence>
<keyword evidence="2 3" id="KW-0143">Chaperone</keyword>
<accession>A0ABW2PLQ6</accession>
<proteinExistence type="inferred from homology"/>
<gene>
    <name evidence="3 7" type="primary">grpE</name>
    <name evidence="7" type="ORF">ACFQO8_04790</name>
</gene>
<dbReference type="InterPro" id="IPR009012">
    <property type="entry name" value="GrpE_head"/>
</dbReference>
<comment type="caution">
    <text evidence="7">The sequence shown here is derived from an EMBL/GenBank/DDBJ whole genome shotgun (WGS) entry which is preliminary data.</text>
</comment>
<evidence type="ECO:0000256" key="6">
    <source>
        <dbReference type="SAM" id="MobiDB-lite"/>
    </source>
</evidence>
<protein>
    <recommendedName>
        <fullName evidence="3 4">Protein GrpE</fullName>
    </recommendedName>
    <alternativeName>
        <fullName evidence="3">HSP-70 cofactor</fullName>
    </alternativeName>
</protein>
<comment type="similarity">
    <text evidence="1 3 5">Belongs to the GrpE family.</text>
</comment>
<evidence type="ECO:0000256" key="1">
    <source>
        <dbReference type="ARBA" id="ARBA00009054"/>
    </source>
</evidence>
<keyword evidence="3" id="KW-0963">Cytoplasm</keyword>
<feature type="compositionally biased region" description="Acidic residues" evidence="6">
    <location>
        <begin position="24"/>
        <end position="49"/>
    </location>
</feature>